<dbReference type="Gene3D" id="3.40.50.150">
    <property type="entry name" value="Vaccinia Virus protein VP39"/>
    <property type="match status" value="1"/>
</dbReference>
<evidence type="ECO:0000313" key="4">
    <source>
        <dbReference type="EMBL" id="TQL38367.1"/>
    </source>
</evidence>
<name>A0A542XR92_SALAC</name>
<dbReference type="PANTHER" id="PTHR44068">
    <property type="entry name" value="ZGC:194242"/>
    <property type="match status" value="1"/>
</dbReference>
<dbReference type="InterPro" id="IPR029063">
    <property type="entry name" value="SAM-dependent_MTases_sf"/>
</dbReference>
<evidence type="ECO:0000313" key="3">
    <source>
        <dbReference type="EMBL" id="GIM85431.1"/>
    </source>
</evidence>
<keyword evidence="1 4" id="KW-0808">Transferase</keyword>
<reference evidence="4 5" key="1">
    <citation type="submission" date="2019-06" db="EMBL/GenBank/DDBJ databases">
        <title>Sequencing the genomes of 1000 actinobacteria strains.</title>
        <authorList>
            <person name="Klenk H.-P."/>
        </authorList>
    </citation>
    <scope>NUCLEOTIDE SEQUENCE [LARGE SCALE GENOMIC DNA]</scope>
    <source>
        <strain evidence="4 5">DSM 44819</strain>
    </source>
</reference>
<dbReference type="EMBL" id="VFOL01000001">
    <property type="protein sequence ID" value="TQL38367.1"/>
    <property type="molecule type" value="Genomic_DNA"/>
</dbReference>
<proteinExistence type="predicted"/>
<dbReference type="GO" id="GO:0008757">
    <property type="term" value="F:S-adenosylmethionine-dependent methyltransferase activity"/>
    <property type="evidence" value="ECO:0007669"/>
    <property type="project" value="InterPro"/>
</dbReference>
<protein>
    <submittedName>
        <fullName evidence="4">Methyltransferase family protein</fullName>
    </submittedName>
</protein>
<dbReference type="PANTHER" id="PTHR44068:SF11">
    <property type="entry name" value="GERANYL DIPHOSPHATE 2-C-METHYLTRANSFERASE"/>
    <property type="match status" value="1"/>
</dbReference>
<evidence type="ECO:0000259" key="2">
    <source>
        <dbReference type="Pfam" id="PF08241"/>
    </source>
</evidence>
<dbReference type="InterPro" id="IPR050447">
    <property type="entry name" value="Erg6_SMT_methyltransf"/>
</dbReference>
<dbReference type="AlphaFoldDB" id="A0A542XR92"/>
<dbReference type="GeneID" id="93772754"/>
<dbReference type="EMBL" id="BOQM01000015">
    <property type="protein sequence ID" value="GIM85431.1"/>
    <property type="molecule type" value="Genomic_DNA"/>
</dbReference>
<dbReference type="Proteomes" id="UP000677457">
    <property type="component" value="Unassembled WGS sequence"/>
</dbReference>
<keyword evidence="6" id="KW-1185">Reference proteome</keyword>
<sequence length="271" mass="27243">MSPGIESAAHPKGCCAAVYGSDLVALLLGGAYHPGGSGLTRRLAARLAPASGEHVLDVASGRGASALLLATEYGCTVTGVDLAGPNVAAATHTARSAGLADRVLFRQGDAERLPIGPASADVVICECAFCTFPDKPTAAGELARVLVPGGRLGVSDVTAVPDQLPPELTGLGAWIACVADARPLDEYAALLASAGLTVTHTERHDGAVTAMIDQIEARLTVVRLTAGQRAESLGLDFARAPAVLAAARAAVADGVLGYAILTATKPAVGPR</sequence>
<dbReference type="GO" id="GO:0032259">
    <property type="term" value="P:methylation"/>
    <property type="evidence" value="ECO:0007669"/>
    <property type="project" value="UniProtKB-KW"/>
</dbReference>
<feature type="domain" description="Methyltransferase type 11" evidence="2">
    <location>
        <begin position="56"/>
        <end position="152"/>
    </location>
</feature>
<accession>A0A542XR92</accession>
<dbReference type="InterPro" id="IPR013216">
    <property type="entry name" value="Methyltransf_11"/>
</dbReference>
<keyword evidence="4" id="KW-0489">Methyltransferase</keyword>
<dbReference type="Proteomes" id="UP000315983">
    <property type="component" value="Unassembled WGS sequence"/>
</dbReference>
<dbReference type="RefSeq" id="WP_142116541.1">
    <property type="nucleotide sequence ID" value="NZ_BOQM01000015.1"/>
</dbReference>
<gene>
    <name evidence="4" type="ORF">FB564_3565</name>
    <name evidence="3" type="ORF">Sar04_22440</name>
</gene>
<dbReference type="SUPFAM" id="SSF53335">
    <property type="entry name" value="S-adenosyl-L-methionine-dependent methyltransferases"/>
    <property type="match status" value="1"/>
</dbReference>
<comment type="caution">
    <text evidence="4">The sequence shown here is derived from an EMBL/GenBank/DDBJ whole genome shotgun (WGS) entry which is preliminary data.</text>
</comment>
<evidence type="ECO:0000313" key="6">
    <source>
        <dbReference type="Proteomes" id="UP000677457"/>
    </source>
</evidence>
<dbReference type="CDD" id="cd02440">
    <property type="entry name" value="AdoMet_MTases"/>
    <property type="match status" value="1"/>
</dbReference>
<evidence type="ECO:0000313" key="5">
    <source>
        <dbReference type="Proteomes" id="UP000315983"/>
    </source>
</evidence>
<reference evidence="3 6" key="2">
    <citation type="submission" date="2021-03" db="EMBL/GenBank/DDBJ databases">
        <title>Whole genome shotgun sequence of Salinispora arenicola NBRC 105043.</title>
        <authorList>
            <person name="Komaki H."/>
            <person name="Tamura T."/>
        </authorList>
    </citation>
    <scope>NUCLEOTIDE SEQUENCE [LARGE SCALE GENOMIC DNA]</scope>
    <source>
        <strain evidence="3 6">NBRC 105043</strain>
    </source>
</reference>
<organism evidence="4 5">
    <name type="scientific">Salinispora arenicola</name>
    <dbReference type="NCBI Taxonomy" id="168697"/>
    <lineage>
        <taxon>Bacteria</taxon>
        <taxon>Bacillati</taxon>
        <taxon>Actinomycetota</taxon>
        <taxon>Actinomycetes</taxon>
        <taxon>Micromonosporales</taxon>
        <taxon>Micromonosporaceae</taxon>
        <taxon>Salinispora</taxon>
    </lineage>
</organism>
<dbReference type="Pfam" id="PF08241">
    <property type="entry name" value="Methyltransf_11"/>
    <property type="match status" value="1"/>
</dbReference>
<evidence type="ECO:0000256" key="1">
    <source>
        <dbReference type="ARBA" id="ARBA00022679"/>
    </source>
</evidence>